<dbReference type="HOGENOM" id="CLU_3069925_0_0_1"/>
<reference evidence="1" key="1">
    <citation type="submission" date="2013-07" db="EMBL/GenBank/DDBJ databases">
        <title>The genome of an arbuscular mycorrhizal fungus provides insights into the evolution of the oldest plant symbiosis.</title>
        <authorList>
            <consortium name="DOE Joint Genome Institute"/>
            <person name="Tisserant E."/>
            <person name="Malbreil M."/>
            <person name="Kuo A."/>
            <person name="Kohler A."/>
            <person name="Symeonidi A."/>
            <person name="Balestrini R."/>
            <person name="Charron P."/>
            <person name="Duensing N."/>
            <person name="Frei-dit-Frey N."/>
            <person name="Gianinazzi-Pearson V."/>
            <person name="Gilbert B."/>
            <person name="Handa Y."/>
            <person name="Hijri M."/>
            <person name="Kaul R."/>
            <person name="Kawaguchi M."/>
            <person name="Krajinski F."/>
            <person name="Lammers P."/>
            <person name="Lapierre D."/>
            <person name="Masclaux F.G."/>
            <person name="Murat C."/>
            <person name="Morin E."/>
            <person name="Ndikumana S."/>
            <person name="Pagni M."/>
            <person name="Petitpierre D."/>
            <person name="Requena N."/>
            <person name="Rosikiewicz P."/>
            <person name="Riley R."/>
            <person name="Saito K."/>
            <person name="San Clemente H."/>
            <person name="Shapiro H."/>
            <person name="van Tuinen D."/>
            <person name="Becard G."/>
            <person name="Bonfante P."/>
            <person name="Paszkowski U."/>
            <person name="Shachar-Hill Y."/>
            <person name="Young J.P."/>
            <person name="Sanders I.R."/>
            <person name="Henrissat B."/>
            <person name="Rensing S.A."/>
            <person name="Grigoriev I.V."/>
            <person name="Corradi N."/>
            <person name="Roux C."/>
            <person name="Martin F."/>
        </authorList>
    </citation>
    <scope>NUCLEOTIDE SEQUENCE</scope>
    <source>
        <strain evidence="1">DAOM 197198</strain>
    </source>
</reference>
<sequence>MILLGGEHKLSTSYTKDIDVGINEIGLELMLEYFVSIESLDEQTPADISIETL</sequence>
<accession>U9SRS4</accession>
<evidence type="ECO:0000313" key="1">
    <source>
        <dbReference type="EMBL" id="ERZ97811.1"/>
    </source>
</evidence>
<name>U9SRS4_RHIID</name>
<protein>
    <submittedName>
        <fullName evidence="1">Uncharacterized protein</fullName>
    </submittedName>
</protein>
<gene>
    <name evidence="1" type="ORF">GLOINDRAFT_11188</name>
</gene>
<dbReference type="EMBL" id="KI299301">
    <property type="protein sequence ID" value="ERZ97811.1"/>
    <property type="molecule type" value="Genomic_DNA"/>
</dbReference>
<dbReference type="AlphaFoldDB" id="U9SRS4"/>
<proteinExistence type="predicted"/>
<organism evidence="1">
    <name type="scientific">Rhizophagus irregularis (strain DAOM 181602 / DAOM 197198 / MUCL 43194)</name>
    <name type="common">Arbuscular mycorrhizal fungus</name>
    <name type="synonym">Glomus intraradices</name>
    <dbReference type="NCBI Taxonomy" id="747089"/>
    <lineage>
        <taxon>Eukaryota</taxon>
        <taxon>Fungi</taxon>
        <taxon>Fungi incertae sedis</taxon>
        <taxon>Mucoromycota</taxon>
        <taxon>Glomeromycotina</taxon>
        <taxon>Glomeromycetes</taxon>
        <taxon>Glomerales</taxon>
        <taxon>Glomeraceae</taxon>
        <taxon>Rhizophagus</taxon>
    </lineage>
</organism>